<name>A0A3N0VH10_9GAMM</name>
<dbReference type="InParanoid" id="A0A3N0VH10"/>
<dbReference type="PIRSF" id="PIRSF002211">
    <property type="entry name" value="Ribosomal_L30_bac-type"/>
    <property type="match status" value="1"/>
</dbReference>
<dbReference type="HAMAP" id="MF_01371_B">
    <property type="entry name" value="Ribosomal_uL30_B"/>
    <property type="match status" value="1"/>
</dbReference>
<feature type="domain" description="Large ribosomal subunit protein uL30-like ferredoxin-like fold" evidence="6">
    <location>
        <begin position="8"/>
        <end position="53"/>
    </location>
</feature>
<organism evidence="7 8">
    <name type="scientific">Stagnimonas aquatica</name>
    <dbReference type="NCBI Taxonomy" id="2689987"/>
    <lineage>
        <taxon>Bacteria</taxon>
        <taxon>Pseudomonadati</taxon>
        <taxon>Pseudomonadota</taxon>
        <taxon>Gammaproteobacteria</taxon>
        <taxon>Nevskiales</taxon>
        <taxon>Nevskiaceae</taxon>
        <taxon>Stagnimonas</taxon>
    </lineage>
</organism>
<dbReference type="GO" id="GO:0003735">
    <property type="term" value="F:structural constituent of ribosome"/>
    <property type="evidence" value="ECO:0007669"/>
    <property type="project" value="InterPro"/>
</dbReference>
<dbReference type="NCBIfam" id="TIGR01308">
    <property type="entry name" value="rpmD_bact"/>
    <property type="match status" value="1"/>
</dbReference>
<dbReference type="Pfam" id="PF00327">
    <property type="entry name" value="Ribosomal_L30"/>
    <property type="match status" value="1"/>
</dbReference>
<evidence type="ECO:0000313" key="7">
    <source>
        <dbReference type="EMBL" id="ROH91995.1"/>
    </source>
</evidence>
<dbReference type="EMBL" id="RJVO01000002">
    <property type="protein sequence ID" value="ROH91995.1"/>
    <property type="molecule type" value="Genomic_DNA"/>
</dbReference>
<keyword evidence="8" id="KW-1185">Reference proteome</keyword>
<dbReference type="GO" id="GO:0006412">
    <property type="term" value="P:translation"/>
    <property type="evidence" value="ECO:0007669"/>
    <property type="project" value="UniProtKB-UniRule"/>
</dbReference>
<dbReference type="InterPro" id="IPR036919">
    <property type="entry name" value="Ribo_uL30_ferredoxin-like_sf"/>
</dbReference>
<comment type="subunit">
    <text evidence="2 5">Part of the 50S ribosomal subunit.</text>
</comment>
<reference evidence="7 8" key="1">
    <citation type="submission" date="2018-10" db="EMBL/GenBank/DDBJ databases">
        <authorList>
            <person name="Chen W.-M."/>
        </authorList>
    </citation>
    <scope>NUCLEOTIDE SEQUENCE [LARGE SCALE GENOMIC DNA]</scope>
    <source>
        <strain evidence="7 8">THS-13</strain>
    </source>
</reference>
<comment type="caution">
    <text evidence="7">The sequence shown here is derived from an EMBL/GenBank/DDBJ whole genome shotgun (WGS) entry which is preliminary data.</text>
</comment>
<evidence type="ECO:0000313" key="8">
    <source>
        <dbReference type="Proteomes" id="UP000282106"/>
    </source>
</evidence>
<evidence type="ECO:0000259" key="6">
    <source>
        <dbReference type="Pfam" id="PF00327"/>
    </source>
</evidence>
<evidence type="ECO:0000256" key="3">
    <source>
        <dbReference type="ARBA" id="ARBA00022980"/>
    </source>
</evidence>
<dbReference type="AlphaFoldDB" id="A0A3N0VH10"/>
<protein>
    <recommendedName>
        <fullName evidence="5">Large ribosomal subunit protein uL30</fullName>
    </recommendedName>
</protein>
<dbReference type="Gene3D" id="3.30.1390.20">
    <property type="entry name" value="Ribosomal protein L30, ferredoxin-like fold domain"/>
    <property type="match status" value="1"/>
</dbReference>
<keyword evidence="4 5" id="KW-0687">Ribonucleoprotein</keyword>
<dbReference type="GO" id="GO:0015934">
    <property type="term" value="C:large ribosomal subunit"/>
    <property type="evidence" value="ECO:0007669"/>
    <property type="project" value="InterPro"/>
</dbReference>
<dbReference type="SUPFAM" id="SSF55129">
    <property type="entry name" value="Ribosomal protein L30p/L7e"/>
    <property type="match status" value="1"/>
</dbReference>
<evidence type="ECO:0000256" key="1">
    <source>
        <dbReference type="ARBA" id="ARBA00007594"/>
    </source>
</evidence>
<evidence type="ECO:0000256" key="2">
    <source>
        <dbReference type="ARBA" id="ARBA00011838"/>
    </source>
</evidence>
<evidence type="ECO:0000256" key="4">
    <source>
        <dbReference type="ARBA" id="ARBA00023274"/>
    </source>
</evidence>
<dbReference type="InterPro" id="IPR005996">
    <property type="entry name" value="Ribosomal_uL30_bac-type"/>
</dbReference>
<sequence>MTATTKQIKVTLVRSLAAQLKMHRNCVNGLGLTRMHQSVIVSATPENLGMVNKSRFMLKVEEVN</sequence>
<dbReference type="RefSeq" id="WP_123211039.1">
    <property type="nucleotide sequence ID" value="NZ_RJVO01000002.1"/>
</dbReference>
<dbReference type="CDD" id="cd01658">
    <property type="entry name" value="Ribosomal_L30"/>
    <property type="match status" value="1"/>
</dbReference>
<keyword evidence="3 5" id="KW-0689">Ribosomal protein</keyword>
<evidence type="ECO:0000256" key="5">
    <source>
        <dbReference type="HAMAP-Rule" id="MF_01371"/>
    </source>
</evidence>
<proteinExistence type="inferred from homology"/>
<dbReference type="Proteomes" id="UP000282106">
    <property type="component" value="Unassembled WGS sequence"/>
</dbReference>
<comment type="similarity">
    <text evidence="1 5">Belongs to the universal ribosomal protein uL30 family.</text>
</comment>
<gene>
    <name evidence="5" type="primary">rpmD</name>
    <name evidence="7" type="ORF">ED208_06390</name>
</gene>
<dbReference type="InterPro" id="IPR016082">
    <property type="entry name" value="Ribosomal_uL30_ferredoxin-like"/>
</dbReference>
<dbReference type="FunCoup" id="A0A3N0VH10">
    <property type="interactions" value="428"/>
</dbReference>
<accession>A0A3N0VH10</accession>